<reference evidence="13" key="1">
    <citation type="submission" date="2021-02" db="EMBL/GenBank/DDBJ databases">
        <title>Genome sequence of Rhodospirillales sp. strain TMPK1 isolated from soil.</title>
        <authorList>
            <person name="Nakai R."/>
            <person name="Kusada H."/>
            <person name="Tamaki H."/>
        </authorList>
    </citation>
    <scope>NUCLEOTIDE SEQUENCE</scope>
    <source>
        <strain evidence="13">TMPK1</strain>
    </source>
</reference>
<dbReference type="GO" id="GO:0015886">
    <property type="term" value="P:heme transport"/>
    <property type="evidence" value="ECO:0007669"/>
    <property type="project" value="InterPro"/>
</dbReference>
<evidence type="ECO:0000256" key="10">
    <source>
        <dbReference type="ARBA" id="ARBA00022989"/>
    </source>
</evidence>
<accession>A0A8S8XDW0</accession>
<keyword evidence="14" id="KW-1185">Reference proteome</keyword>
<evidence type="ECO:0000256" key="6">
    <source>
        <dbReference type="ARBA" id="ARBA00022475"/>
    </source>
</evidence>
<dbReference type="InterPro" id="IPR007078">
    <property type="entry name" value="Haem_export_protD_CcmD"/>
</dbReference>
<organism evidence="13 14">
    <name type="scientific">Roseiterribacter gracilis</name>
    <dbReference type="NCBI Taxonomy" id="2812848"/>
    <lineage>
        <taxon>Bacteria</taxon>
        <taxon>Pseudomonadati</taxon>
        <taxon>Pseudomonadota</taxon>
        <taxon>Alphaproteobacteria</taxon>
        <taxon>Rhodospirillales</taxon>
        <taxon>Roseiterribacteraceae</taxon>
        <taxon>Roseiterribacter</taxon>
    </lineage>
</organism>
<evidence type="ECO:0000256" key="11">
    <source>
        <dbReference type="ARBA" id="ARBA00023136"/>
    </source>
</evidence>
<keyword evidence="9 12" id="KW-0201">Cytochrome c-type biogenesis</keyword>
<keyword evidence="6 12" id="KW-1003">Cell membrane</keyword>
<sequence length="53" mass="5868">MTDRVREFFEMGGYALYVWPAWGLALVILGGLALAAQRARRAARSALADVERT</sequence>
<evidence type="ECO:0000256" key="7">
    <source>
        <dbReference type="ARBA" id="ARBA00022519"/>
    </source>
</evidence>
<evidence type="ECO:0000256" key="1">
    <source>
        <dbReference type="ARBA" id="ARBA00002442"/>
    </source>
</evidence>
<dbReference type="NCBIfam" id="TIGR03141">
    <property type="entry name" value="cytochro_ccmD"/>
    <property type="match status" value="1"/>
</dbReference>
<keyword evidence="10 12" id="KW-1133">Transmembrane helix</keyword>
<proteinExistence type="inferred from homology"/>
<comment type="function">
    <text evidence="1 12">Required for the export of heme to the periplasm for the biogenesis of c-type cytochromes.</text>
</comment>
<keyword evidence="11 12" id="KW-0472">Membrane</keyword>
<comment type="similarity">
    <text evidence="3 12">Belongs to the CcmD/CycX/HelD family.</text>
</comment>
<evidence type="ECO:0000313" key="13">
    <source>
        <dbReference type="EMBL" id="GIL39426.1"/>
    </source>
</evidence>
<evidence type="ECO:0000256" key="4">
    <source>
        <dbReference type="ARBA" id="ARBA00016461"/>
    </source>
</evidence>
<dbReference type="RefSeq" id="WP_420242530.1">
    <property type="nucleotide sequence ID" value="NZ_BOPV01000001.1"/>
</dbReference>
<keyword evidence="8 12" id="KW-0812">Transmembrane</keyword>
<dbReference type="GO" id="GO:0005886">
    <property type="term" value="C:plasma membrane"/>
    <property type="evidence" value="ECO:0007669"/>
    <property type="project" value="UniProtKB-SubCell"/>
</dbReference>
<evidence type="ECO:0000313" key="14">
    <source>
        <dbReference type="Proteomes" id="UP000681075"/>
    </source>
</evidence>
<protein>
    <recommendedName>
        <fullName evidence="4 12">Heme exporter protein D</fullName>
    </recommendedName>
</protein>
<evidence type="ECO:0000256" key="8">
    <source>
        <dbReference type="ARBA" id="ARBA00022692"/>
    </source>
</evidence>
<keyword evidence="7 12" id="KW-0997">Cell inner membrane</keyword>
<comment type="caution">
    <text evidence="13">The sequence shown here is derived from an EMBL/GenBank/DDBJ whole genome shotgun (WGS) entry which is preliminary data.</text>
</comment>
<evidence type="ECO:0000256" key="12">
    <source>
        <dbReference type="RuleBase" id="RU363101"/>
    </source>
</evidence>
<evidence type="ECO:0000256" key="2">
    <source>
        <dbReference type="ARBA" id="ARBA00004377"/>
    </source>
</evidence>
<dbReference type="AlphaFoldDB" id="A0A8S8XDW0"/>
<dbReference type="GO" id="GO:0017004">
    <property type="term" value="P:cytochrome complex assembly"/>
    <property type="evidence" value="ECO:0007669"/>
    <property type="project" value="UniProtKB-KW"/>
</dbReference>
<dbReference type="Pfam" id="PF04995">
    <property type="entry name" value="CcmD"/>
    <property type="match status" value="1"/>
</dbReference>
<evidence type="ECO:0000256" key="5">
    <source>
        <dbReference type="ARBA" id="ARBA00022448"/>
    </source>
</evidence>
<dbReference type="Proteomes" id="UP000681075">
    <property type="component" value="Unassembled WGS sequence"/>
</dbReference>
<feature type="transmembrane region" description="Helical" evidence="12">
    <location>
        <begin position="14"/>
        <end position="35"/>
    </location>
</feature>
<dbReference type="EMBL" id="BOPV01000001">
    <property type="protein sequence ID" value="GIL39426.1"/>
    <property type="molecule type" value="Genomic_DNA"/>
</dbReference>
<evidence type="ECO:0000256" key="3">
    <source>
        <dbReference type="ARBA" id="ARBA00008741"/>
    </source>
</evidence>
<gene>
    <name evidence="13" type="ORF">TMPK1_16630</name>
</gene>
<name>A0A8S8XDW0_9PROT</name>
<evidence type="ECO:0000256" key="9">
    <source>
        <dbReference type="ARBA" id="ARBA00022748"/>
    </source>
</evidence>
<comment type="subcellular location">
    <subcellularLocation>
        <location evidence="2 12">Cell inner membrane</location>
        <topology evidence="2 12">Single-pass membrane protein</topology>
    </subcellularLocation>
</comment>
<keyword evidence="5 12" id="KW-0813">Transport</keyword>